<dbReference type="AlphaFoldDB" id="A0A246GL85"/>
<dbReference type="RefSeq" id="WP_088390416.1">
    <property type="nucleotide sequence ID" value="NZ_CP067378.1"/>
</dbReference>
<protein>
    <submittedName>
        <fullName evidence="2">Uncharacterized protein</fullName>
    </submittedName>
</protein>
<evidence type="ECO:0000313" key="2">
    <source>
        <dbReference type="EMBL" id="OWP85104.1"/>
    </source>
</evidence>
<organism evidence="2 3">
    <name type="scientific">Flavobacterium davisii</name>
    <dbReference type="NCBI Taxonomy" id="2906077"/>
    <lineage>
        <taxon>Bacteria</taxon>
        <taxon>Pseudomonadati</taxon>
        <taxon>Bacteroidota</taxon>
        <taxon>Flavobacteriia</taxon>
        <taxon>Flavobacteriales</taxon>
        <taxon>Flavobacteriaceae</taxon>
        <taxon>Flavobacterium</taxon>
    </lineage>
</organism>
<dbReference type="EMBL" id="JAZGZR010000020">
    <property type="protein sequence ID" value="MFK7050021.1"/>
    <property type="molecule type" value="Genomic_DNA"/>
</dbReference>
<reference evidence="1 4" key="2">
    <citation type="submission" date="2024-02" db="EMBL/GenBank/DDBJ databases">
        <title>Comparative Genomic Analysis of Flavobacterium Species Causing Columnaris Disease of Freshwater Fish in Thailand: Insights into Virulence and Resistance Mechanisms.</title>
        <authorList>
            <person name="Nguyen D."/>
            <person name="Chokmangmeepisarn P."/>
            <person name="Khianchaikhan K."/>
            <person name="Morishita M."/>
            <person name="Bunnoy A."/>
            <person name="Rodkhum C."/>
        </authorList>
    </citation>
    <scope>NUCLEOTIDE SEQUENCE [LARGE SCALE GENOMIC DNA]</scope>
    <source>
        <strain evidence="1 4">KCRT2007</strain>
    </source>
</reference>
<proteinExistence type="predicted"/>
<name>A0A246GL85_9FLAO</name>
<keyword evidence="4" id="KW-1185">Reference proteome</keyword>
<dbReference type="OrthoDB" id="1248654at2"/>
<dbReference type="EMBL" id="MTCZ01000007">
    <property type="protein sequence ID" value="OWP85104.1"/>
    <property type="molecule type" value="Genomic_DNA"/>
</dbReference>
<evidence type="ECO:0000313" key="3">
    <source>
        <dbReference type="Proteomes" id="UP000197768"/>
    </source>
</evidence>
<evidence type="ECO:0000313" key="4">
    <source>
        <dbReference type="Proteomes" id="UP001621813"/>
    </source>
</evidence>
<reference evidence="2 3" key="1">
    <citation type="journal article" date="2017" name="Infect. Genet. Evol.">
        <title>Comparative genome analysis of fish pathogen Flavobacterium columnare reveals extensive sequence diversity within the species.</title>
        <authorList>
            <person name="Kayansamruaj P."/>
            <person name="Dong H.T."/>
            <person name="Hirono I."/>
            <person name="Kondo H."/>
            <person name="Senapin S."/>
            <person name="Rodkhum C."/>
        </authorList>
    </citation>
    <scope>NUCLEOTIDE SEQUENCE [LARGE SCALE GENOMIC DNA]</scope>
    <source>
        <strain evidence="2 3">1215</strain>
    </source>
</reference>
<gene>
    <name evidence="2" type="ORF">BWK59_01650</name>
    <name evidence="1" type="ORF">V3Q77_08990</name>
</gene>
<comment type="caution">
    <text evidence="2">The sequence shown here is derived from an EMBL/GenBank/DDBJ whole genome shotgun (WGS) entry which is preliminary data.</text>
</comment>
<evidence type="ECO:0000313" key="1">
    <source>
        <dbReference type="EMBL" id="MFK7050021.1"/>
    </source>
</evidence>
<accession>A0A246GL85</accession>
<dbReference type="Proteomes" id="UP000197768">
    <property type="component" value="Unassembled WGS sequence"/>
</dbReference>
<dbReference type="Proteomes" id="UP001621813">
    <property type="component" value="Unassembled WGS sequence"/>
</dbReference>
<sequence>MRKLLSLSLFFICSYSGFSQIKVIPTTPLERLGRVGNNSIYVHKEGNIYTFFYKDIENPEESPIRNFSFKNLENDYDNLYKIIVDGFNASPMYDIKLELPNDFIWLHYVKSTAKTTVQFMTTNKATATTGISEAMTLEEVKKLFEKS</sequence>